<evidence type="ECO:0000313" key="3">
    <source>
        <dbReference type="Proteomes" id="UP000604391"/>
    </source>
</evidence>
<organism evidence="2 3">
    <name type="scientific">Candidatus Undinarchaeum marinum</name>
    <dbReference type="NCBI Taxonomy" id="2756141"/>
    <lineage>
        <taxon>Archaea</taxon>
        <taxon>Candidatus Undinarchaeota</taxon>
        <taxon>Candidatus Undinarchaeia</taxon>
        <taxon>Candidatus Undinarchaeales</taxon>
        <taxon>Candidatus Undinarchaeaceae</taxon>
        <taxon>Candidatus Undinarchaeum</taxon>
    </lineage>
</organism>
<name>A0A832UZG1_9ARCH</name>
<evidence type="ECO:0000256" key="1">
    <source>
        <dbReference type="SAM" id="Phobius"/>
    </source>
</evidence>
<reference evidence="2 3" key="1">
    <citation type="journal article" name="Nat. Commun.">
        <title>Undinarchaeota illuminate DPANN phylogeny and the impact of gene transfer on archaeal evolution.</title>
        <authorList>
            <person name="Dombrowski N."/>
            <person name="Williams T.A."/>
            <person name="Sun J."/>
            <person name="Woodcroft B.J."/>
            <person name="Lee J.H."/>
            <person name="Minh B.Q."/>
            <person name="Rinke C."/>
            <person name="Spang A."/>
        </authorList>
    </citation>
    <scope>NUCLEOTIDE SEQUENCE [LARGE SCALE GENOMIC DNA]</scope>
    <source>
        <strain evidence="2">MAG_bin17</strain>
    </source>
</reference>
<keyword evidence="1" id="KW-0812">Transmembrane</keyword>
<proteinExistence type="predicted"/>
<keyword evidence="3" id="KW-1185">Reference proteome</keyword>
<sequence>MIKNRKAWIKLVGLVLASVLIFASIMYLQSLQLTESSQPGDWGNVILNTYAKDSLNSLWRSDLNNDSSKDLAKFVIDQVWTSADGPFNLEGELTKMLPDHIGFTFYLYDNGTISRKGGSLVGLQPSTKEIVSVDRTISGANVNSTCTVVPCSIYLALWFIQ</sequence>
<dbReference type="AlphaFoldDB" id="A0A832UZG1"/>
<feature type="transmembrane region" description="Helical" evidence="1">
    <location>
        <begin position="7"/>
        <end position="28"/>
    </location>
</feature>
<gene>
    <name evidence="2" type="ORF">H1011_01755</name>
</gene>
<dbReference type="EMBL" id="DVAD01000010">
    <property type="protein sequence ID" value="HIJ99532.1"/>
    <property type="molecule type" value="Genomic_DNA"/>
</dbReference>
<evidence type="ECO:0000313" key="2">
    <source>
        <dbReference type="EMBL" id="HIJ99532.1"/>
    </source>
</evidence>
<keyword evidence="1" id="KW-0472">Membrane</keyword>
<comment type="caution">
    <text evidence="2">The sequence shown here is derived from an EMBL/GenBank/DDBJ whole genome shotgun (WGS) entry which is preliminary data.</text>
</comment>
<dbReference type="Proteomes" id="UP000604391">
    <property type="component" value="Unassembled WGS sequence"/>
</dbReference>
<protein>
    <submittedName>
        <fullName evidence="2">Uncharacterized protein</fullName>
    </submittedName>
</protein>
<accession>A0A832UZG1</accession>
<keyword evidence="1" id="KW-1133">Transmembrane helix</keyword>